<feature type="compositionally biased region" description="Polar residues" evidence="1">
    <location>
        <begin position="1"/>
        <end position="13"/>
    </location>
</feature>
<accession>A0AAD1YCA2</accession>
<evidence type="ECO:0000313" key="3">
    <source>
        <dbReference type="Proteomes" id="UP001295684"/>
    </source>
</evidence>
<dbReference type="Proteomes" id="UP001295684">
    <property type="component" value="Unassembled WGS sequence"/>
</dbReference>
<protein>
    <submittedName>
        <fullName evidence="2">Uncharacterized protein</fullName>
    </submittedName>
</protein>
<gene>
    <name evidence="2" type="ORF">ECRASSUSDP1_LOCUS28689</name>
</gene>
<evidence type="ECO:0000313" key="2">
    <source>
        <dbReference type="EMBL" id="CAI2387062.1"/>
    </source>
</evidence>
<comment type="caution">
    <text evidence="2">The sequence shown here is derived from an EMBL/GenBank/DDBJ whole genome shotgun (WGS) entry which is preliminary data.</text>
</comment>
<evidence type="ECO:0000256" key="1">
    <source>
        <dbReference type="SAM" id="MobiDB-lite"/>
    </source>
</evidence>
<dbReference type="AlphaFoldDB" id="A0AAD1YCA2"/>
<name>A0AAD1YCA2_EUPCR</name>
<feature type="region of interest" description="Disordered" evidence="1">
    <location>
        <begin position="1"/>
        <end position="95"/>
    </location>
</feature>
<organism evidence="2 3">
    <name type="scientific">Euplotes crassus</name>
    <dbReference type="NCBI Taxonomy" id="5936"/>
    <lineage>
        <taxon>Eukaryota</taxon>
        <taxon>Sar</taxon>
        <taxon>Alveolata</taxon>
        <taxon>Ciliophora</taxon>
        <taxon>Intramacronucleata</taxon>
        <taxon>Spirotrichea</taxon>
        <taxon>Hypotrichia</taxon>
        <taxon>Euplotida</taxon>
        <taxon>Euplotidae</taxon>
        <taxon>Moneuplotes</taxon>
    </lineage>
</organism>
<keyword evidence="3" id="KW-1185">Reference proteome</keyword>
<dbReference type="EMBL" id="CAMPGE010029582">
    <property type="protein sequence ID" value="CAI2387062.1"/>
    <property type="molecule type" value="Genomic_DNA"/>
</dbReference>
<sequence>MNPDNPYSSSTLQIPPPSSTYHITIDRPLFPNSPIPQSPFPNLSPNKNPHPSNCRPQTSKNHVFRRKLSGIRQERSEGTKRSKKTKKVVTKRKESHRNYHIYERLYPFNSKTGLLKK</sequence>
<feature type="compositionally biased region" description="Polar residues" evidence="1">
    <location>
        <begin position="40"/>
        <end position="61"/>
    </location>
</feature>
<reference evidence="2" key="1">
    <citation type="submission" date="2023-07" db="EMBL/GenBank/DDBJ databases">
        <authorList>
            <consortium name="AG Swart"/>
            <person name="Singh M."/>
            <person name="Singh A."/>
            <person name="Seah K."/>
            <person name="Emmerich C."/>
        </authorList>
    </citation>
    <scope>NUCLEOTIDE SEQUENCE</scope>
    <source>
        <strain evidence="2">DP1</strain>
    </source>
</reference>
<feature type="compositionally biased region" description="Basic residues" evidence="1">
    <location>
        <begin position="81"/>
        <end position="95"/>
    </location>
</feature>
<proteinExistence type="predicted"/>